<evidence type="ECO:0000313" key="6">
    <source>
        <dbReference type="Proteomes" id="UP000184203"/>
    </source>
</evidence>
<dbReference type="Pfam" id="PF00745">
    <property type="entry name" value="GlutR_dimer"/>
    <property type="match status" value="1"/>
</dbReference>
<protein>
    <submittedName>
        <fullName evidence="4">Glutamyl-tRNAGlu reductase, dimerisation domain</fullName>
    </submittedName>
</protein>
<name>E7QZI0_HALPU</name>
<dbReference type="InterPro" id="IPR015896">
    <property type="entry name" value="4pyrrol_synth_GluRdtase_dimer"/>
</dbReference>
<dbReference type="OrthoDB" id="211820at2157"/>
<reference evidence="4" key="2">
    <citation type="submission" date="2016-11" db="EMBL/GenBank/DDBJ databases">
        <authorList>
            <person name="Jaros S."/>
            <person name="Januszkiewicz K."/>
            <person name="Wedrychowicz H."/>
        </authorList>
    </citation>
    <scope>NUCLEOTIDE SEQUENCE [LARGE SCALE GENOMIC DNA]</scope>
    <source>
        <strain evidence="4">DX253</strain>
    </source>
</reference>
<dbReference type="STRING" id="797209.GCA_000376445_03229"/>
<accession>E7QZI0</accession>
<dbReference type="GO" id="GO:0008883">
    <property type="term" value="F:glutamyl-tRNA reductase activity"/>
    <property type="evidence" value="ECO:0007669"/>
    <property type="project" value="InterPro"/>
</dbReference>
<reference evidence="6" key="3">
    <citation type="submission" date="2016-11" db="EMBL/GenBank/DDBJ databases">
        <authorList>
            <person name="Varghese N."/>
            <person name="Submissions S."/>
        </authorList>
    </citation>
    <scope>NUCLEOTIDE SEQUENCE [LARGE SCALE GENOMIC DNA]</scope>
    <source>
        <strain evidence="6">DX253</strain>
    </source>
</reference>
<dbReference type="AlphaFoldDB" id="E7QZI0"/>
<organism evidence="3 5">
    <name type="scientific">Haladaptatus paucihalophilus DX253</name>
    <dbReference type="NCBI Taxonomy" id="797209"/>
    <lineage>
        <taxon>Archaea</taxon>
        <taxon>Methanobacteriati</taxon>
        <taxon>Methanobacteriota</taxon>
        <taxon>Stenosarchaea group</taxon>
        <taxon>Halobacteria</taxon>
        <taxon>Halobacteriales</taxon>
        <taxon>Haladaptataceae</taxon>
        <taxon>Haladaptatus</taxon>
    </lineage>
</organism>
<gene>
    <name evidence="4" type="ORF">SAMN05444342_2864</name>
    <name evidence="3" type="ORF">ZOD2009_20947</name>
</gene>
<dbReference type="PATRIC" id="fig|797209.4.peg.4107"/>
<dbReference type="EMBL" id="AEMG01000029">
    <property type="protein sequence ID" value="EFW90101.1"/>
    <property type="molecule type" value="Genomic_DNA"/>
</dbReference>
<feature type="compositionally biased region" description="Polar residues" evidence="1">
    <location>
        <begin position="1"/>
        <end position="15"/>
    </location>
</feature>
<proteinExistence type="predicted"/>
<sequence>MDVNDTRNGSPSVPSTELLDRDEADPEAVRRAIHRQGAELERREVARAVERLGGEDGLTAEQRAVIERMATDIVDGIVATPDAVLRDASTDDDAVRTAIELFDPDG</sequence>
<dbReference type="Proteomes" id="UP000184203">
    <property type="component" value="Unassembled WGS sequence"/>
</dbReference>
<keyword evidence="6" id="KW-1185">Reference proteome</keyword>
<reference evidence="3 5" key="1">
    <citation type="journal article" date="2014" name="ISME J.">
        <title>Trehalose/2-sulfotrehalose biosynthesis and glycine-betaine uptake are widely spread mechanisms for osmoadaptation in the Halobacteriales.</title>
        <authorList>
            <person name="Youssef N.H."/>
            <person name="Savage-Ashlock K.N."/>
            <person name="McCully A.L."/>
            <person name="Luedtke B."/>
            <person name="Shaw E.I."/>
            <person name="Hoff W.D."/>
            <person name="Elshahed M.S."/>
        </authorList>
    </citation>
    <scope>NUCLEOTIDE SEQUENCE [LARGE SCALE GENOMIC DNA]</scope>
    <source>
        <strain evidence="3 5">DX253</strain>
    </source>
</reference>
<dbReference type="Proteomes" id="UP000003751">
    <property type="component" value="Unassembled WGS sequence"/>
</dbReference>
<evidence type="ECO:0000256" key="1">
    <source>
        <dbReference type="SAM" id="MobiDB-lite"/>
    </source>
</evidence>
<evidence type="ECO:0000259" key="2">
    <source>
        <dbReference type="Pfam" id="PF00745"/>
    </source>
</evidence>
<dbReference type="eggNOG" id="arCOG11254">
    <property type="taxonomic scope" value="Archaea"/>
</dbReference>
<dbReference type="RefSeq" id="WP_007983215.1">
    <property type="nucleotide sequence ID" value="NZ_AEMG01000029.1"/>
</dbReference>
<evidence type="ECO:0000313" key="3">
    <source>
        <dbReference type="EMBL" id="EFW90101.1"/>
    </source>
</evidence>
<dbReference type="GO" id="GO:0050661">
    <property type="term" value="F:NADP binding"/>
    <property type="evidence" value="ECO:0007669"/>
    <property type="project" value="InterPro"/>
</dbReference>
<dbReference type="EMBL" id="FRAN01000004">
    <property type="protein sequence ID" value="SHL05429.1"/>
    <property type="molecule type" value="Genomic_DNA"/>
</dbReference>
<dbReference type="GO" id="GO:0033014">
    <property type="term" value="P:tetrapyrrole biosynthetic process"/>
    <property type="evidence" value="ECO:0007669"/>
    <property type="project" value="InterPro"/>
</dbReference>
<dbReference type="InterPro" id="IPR036453">
    <property type="entry name" value="GluRdtase_dimer_dom_sf"/>
</dbReference>
<feature type="domain" description="Tetrapyrrole biosynthesis glutamyl-tRNA reductase dimerisation" evidence="2">
    <location>
        <begin position="31"/>
        <end position="103"/>
    </location>
</feature>
<feature type="region of interest" description="Disordered" evidence="1">
    <location>
        <begin position="1"/>
        <end position="28"/>
    </location>
</feature>
<evidence type="ECO:0000313" key="4">
    <source>
        <dbReference type="EMBL" id="SHL05429.1"/>
    </source>
</evidence>
<evidence type="ECO:0000313" key="5">
    <source>
        <dbReference type="Proteomes" id="UP000003751"/>
    </source>
</evidence>
<dbReference type="SUPFAM" id="SSF69075">
    <property type="entry name" value="Glutamyl tRNA-reductase dimerization domain"/>
    <property type="match status" value="1"/>
</dbReference>